<feature type="transmembrane region" description="Helical" evidence="1">
    <location>
        <begin position="29"/>
        <end position="50"/>
    </location>
</feature>
<dbReference type="SUPFAM" id="SSF103473">
    <property type="entry name" value="MFS general substrate transporter"/>
    <property type="match status" value="1"/>
</dbReference>
<reference evidence="2 3" key="1">
    <citation type="submission" date="2013-12" db="EMBL/GenBank/DDBJ databases">
        <title>Draft genome of the parsitic nematode Ancylostoma duodenale.</title>
        <authorList>
            <person name="Mitreva M."/>
        </authorList>
    </citation>
    <scope>NUCLEOTIDE SEQUENCE [LARGE SCALE GENOMIC DNA]</scope>
    <source>
        <strain evidence="2 3">Zhejiang</strain>
    </source>
</reference>
<dbReference type="Gene3D" id="1.20.1250.20">
    <property type="entry name" value="MFS general substrate transporter like domains"/>
    <property type="match status" value="1"/>
</dbReference>
<sequence length="93" mass="9714">MHGYQGHQTLLAALTASGKERTNAFGRMGLAFGLGFVIAPTFSMIATTAFGESAPIIVSAALCNPLEIGEESNNNANVANVIRILQRPGVLNV</sequence>
<protein>
    <submittedName>
        <fullName evidence="2">Uncharacterized protein</fullName>
    </submittedName>
</protein>
<keyword evidence="1" id="KW-0812">Transmembrane</keyword>
<keyword evidence="1" id="KW-1133">Transmembrane helix</keyword>
<dbReference type="PANTHER" id="PTHR24002">
    <property type="entry name" value="SOLUTE CARRIER FAMILY 22 MEMBER 18"/>
    <property type="match status" value="1"/>
</dbReference>
<dbReference type="Proteomes" id="UP000054047">
    <property type="component" value="Unassembled WGS sequence"/>
</dbReference>
<keyword evidence="3" id="KW-1185">Reference proteome</keyword>
<organism evidence="2 3">
    <name type="scientific">Ancylostoma duodenale</name>
    <dbReference type="NCBI Taxonomy" id="51022"/>
    <lineage>
        <taxon>Eukaryota</taxon>
        <taxon>Metazoa</taxon>
        <taxon>Ecdysozoa</taxon>
        <taxon>Nematoda</taxon>
        <taxon>Chromadorea</taxon>
        <taxon>Rhabditida</taxon>
        <taxon>Rhabditina</taxon>
        <taxon>Rhabditomorpha</taxon>
        <taxon>Strongyloidea</taxon>
        <taxon>Ancylostomatidae</taxon>
        <taxon>Ancylostomatinae</taxon>
        <taxon>Ancylostoma</taxon>
    </lineage>
</organism>
<dbReference type="InterPro" id="IPR036259">
    <property type="entry name" value="MFS_trans_sf"/>
</dbReference>
<dbReference type="PANTHER" id="PTHR24002:SF3">
    <property type="entry name" value="SOLUTE CARRIER FAMILY 22 MEMBER 18"/>
    <property type="match status" value="1"/>
</dbReference>
<proteinExistence type="predicted"/>
<dbReference type="EMBL" id="KN735198">
    <property type="protein sequence ID" value="KIH56844.1"/>
    <property type="molecule type" value="Genomic_DNA"/>
</dbReference>
<name>A0A0C2GDA2_9BILA</name>
<dbReference type="OrthoDB" id="440553at2759"/>
<dbReference type="AlphaFoldDB" id="A0A0C2GDA2"/>
<evidence type="ECO:0000256" key="1">
    <source>
        <dbReference type="SAM" id="Phobius"/>
    </source>
</evidence>
<gene>
    <name evidence="2" type="ORF">ANCDUO_12972</name>
</gene>
<evidence type="ECO:0000313" key="2">
    <source>
        <dbReference type="EMBL" id="KIH56844.1"/>
    </source>
</evidence>
<evidence type="ECO:0000313" key="3">
    <source>
        <dbReference type="Proteomes" id="UP000054047"/>
    </source>
</evidence>
<dbReference type="GO" id="GO:0005635">
    <property type="term" value="C:nuclear envelope"/>
    <property type="evidence" value="ECO:0007669"/>
    <property type="project" value="TreeGrafter"/>
</dbReference>
<keyword evidence="1" id="KW-0472">Membrane</keyword>
<accession>A0A0C2GDA2</accession>